<evidence type="ECO:0000313" key="3">
    <source>
        <dbReference type="EMBL" id="OYD14822.1"/>
    </source>
</evidence>
<evidence type="ECO:0000256" key="1">
    <source>
        <dbReference type="ARBA" id="ARBA00022676"/>
    </source>
</evidence>
<sequence>MKILLVSLAGIGNTLLVTPLIELLRKRFTKEKIYVLVMLKGAKELLERNPNLDGVILWNFLKEGVVSSFRFLLNLRKENFDYSILSYPANRLEYNVINFIVGKKERVAHRYNHLFYTNLGFLNTRLIREDDKKHDVEENVRLLSLLGIHPESFDGPRIYLTDEDDNFAGRFFKDLNTEKKLIIGMHAGTATFKNQMKRRWDKEKFGELGKIFVERDSAVVLIFGGKEEGELKTFIRDSVGDGAYTVDNTSIRETSALIKRCRLFVSADSGLMHIAASFGVPCVAIFGPTNPEWVYPYGTKYMIVRKDLPCSPCFYYSQRPLRCKFGDFRCIESISVDDVLEATEKLLKETEY</sequence>
<evidence type="ECO:0008006" key="5">
    <source>
        <dbReference type="Google" id="ProtNLM"/>
    </source>
</evidence>
<dbReference type="SUPFAM" id="SSF53756">
    <property type="entry name" value="UDP-Glycosyltransferase/glycogen phosphorylase"/>
    <property type="match status" value="1"/>
</dbReference>
<dbReference type="InterPro" id="IPR051199">
    <property type="entry name" value="LPS_LOS_Heptosyltrfase"/>
</dbReference>
<evidence type="ECO:0000256" key="2">
    <source>
        <dbReference type="ARBA" id="ARBA00022679"/>
    </source>
</evidence>
<organism evidence="3 4">
    <name type="scientific">candidate division WOR-3 bacterium JGI_Cruoil_03_44_89</name>
    <dbReference type="NCBI Taxonomy" id="1973748"/>
    <lineage>
        <taxon>Bacteria</taxon>
        <taxon>Bacteria division WOR-3</taxon>
    </lineage>
</organism>
<proteinExistence type="predicted"/>
<dbReference type="GO" id="GO:0005829">
    <property type="term" value="C:cytosol"/>
    <property type="evidence" value="ECO:0007669"/>
    <property type="project" value="TreeGrafter"/>
</dbReference>
<name>A0A235BRK3_UNCW3</name>
<dbReference type="GO" id="GO:0009244">
    <property type="term" value="P:lipopolysaccharide core region biosynthetic process"/>
    <property type="evidence" value="ECO:0007669"/>
    <property type="project" value="TreeGrafter"/>
</dbReference>
<dbReference type="EMBL" id="NOZQ01000157">
    <property type="protein sequence ID" value="OYD14822.1"/>
    <property type="molecule type" value="Genomic_DNA"/>
</dbReference>
<accession>A0A235BRK3</accession>
<dbReference type="Proteomes" id="UP000215215">
    <property type="component" value="Unassembled WGS sequence"/>
</dbReference>
<dbReference type="PANTHER" id="PTHR30160">
    <property type="entry name" value="TETRAACYLDISACCHARIDE 4'-KINASE-RELATED"/>
    <property type="match status" value="1"/>
</dbReference>
<keyword evidence="1" id="KW-0328">Glycosyltransferase</keyword>
<dbReference type="AlphaFoldDB" id="A0A235BRK3"/>
<protein>
    <recommendedName>
        <fullName evidence="5">Glycosyltransferase family 9 protein</fullName>
    </recommendedName>
</protein>
<reference evidence="3 4" key="1">
    <citation type="submission" date="2017-07" db="EMBL/GenBank/DDBJ databases">
        <title>Recovery of genomes from metagenomes via a dereplication, aggregation, and scoring strategy.</title>
        <authorList>
            <person name="Sieber C.M."/>
            <person name="Probst A.J."/>
            <person name="Sharrar A."/>
            <person name="Thomas B.C."/>
            <person name="Hess M."/>
            <person name="Tringe S.G."/>
            <person name="Banfield J.F."/>
        </authorList>
    </citation>
    <scope>NUCLEOTIDE SEQUENCE [LARGE SCALE GENOMIC DNA]</scope>
    <source>
        <strain evidence="3">JGI_Cruoil_03_44_89</strain>
    </source>
</reference>
<gene>
    <name evidence="3" type="ORF">CH333_07220</name>
</gene>
<dbReference type="Gene3D" id="3.40.50.2000">
    <property type="entry name" value="Glycogen Phosphorylase B"/>
    <property type="match status" value="2"/>
</dbReference>
<dbReference type="InterPro" id="IPR002201">
    <property type="entry name" value="Glyco_trans_9"/>
</dbReference>
<comment type="caution">
    <text evidence="3">The sequence shown here is derived from an EMBL/GenBank/DDBJ whole genome shotgun (WGS) entry which is preliminary data.</text>
</comment>
<dbReference type="PANTHER" id="PTHR30160:SF1">
    <property type="entry name" value="LIPOPOLYSACCHARIDE 1,2-N-ACETYLGLUCOSAMINETRANSFERASE-RELATED"/>
    <property type="match status" value="1"/>
</dbReference>
<dbReference type="CDD" id="cd03789">
    <property type="entry name" value="GT9_LPS_heptosyltransferase"/>
    <property type="match status" value="1"/>
</dbReference>
<evidence type="ECO:0000313" key="4">
    <source>
        <dbReference type="Proteomes" id="UP000215215"/>
    </source>
</evidence>
<dbReference type="Pfam" id="PF01075">
    <property type="entry name" value="Glyco_transf_9"/>
    <property type="match status" value="1"/>
</dbReference>
<dbReference type="GO" id="GO:0008713">
    <property type="term" value="F:ADP-heptose-lipopolysaccharide heptosyltransferase activity"/>
    <property type="evidence" value="ECO:0007669"/>
    <property type="project" value="TreeGrafter"/>
</dbReference>
<keyword evidence="2" id="KW-0808">Transferase</keyword>